<keyword evidence="4 5" id="KW-0067">ATP-binding</keyword>
<evidence type="ECO:0000256" key="1">
    <source>
        <dbReference type="ARBA" id="ARBA00022679"/>
    </source>
</evidence>
<comment type="pathway">
    <text evidence="5">Metabolic intermediate biosynthesis; acetyl-CoA biosynthesis; acetyl-CoA from acetate: step 1/2.</text>
</comment>
<dbReference type="GO" id="GO:0008776">
    <property type="term" value="F:acetate kinase activity"/>
    <property type="evidence" value="ECO:0007669"/>
    <property type="project" value="UniProtKB-UniRule"/>
</dbReference>
<dbReference type="NCBIfam" id="TIGR00016">
    <property type="entry name" value="ackA"/>
    <property type="match status" value="1"/>
</dbReference>
<evidence type="ECO:0000256" key="2">
    <source>
        <dbReference type="ARBA" id="ARBA00022741"/>
    </source>
</evidence>
<feature type="binding site" evidence="5">
    <location>
        <position position="402"/>
    </location>
    <ligand>
        <name>Mg(2+)</name>
        <dbReference type="ChEBI" id="CHEBI:18420"/>
    </ligand>
</feature>
<dbReference type="AlphaFoldDB" id="A0A0J6IME3"/>
<dbReference type="VEuPathDB" id="FungiDB:CPAG_09377"/>
<dbReference type="InterPro" id="IPR023865">
    <property type="entry name" value="Aliphatic_acid_kinase_CS"/>
</dbReference>
<evidence type="ECO:0000256" key="4">
    <source>
        <dbReference type="ARBA" id="ARBA00022840"/>
    </source>
</evidence>
<feature type="binding site" evidence="5">
    <location>
        <begin position="212"/>
        <end position="216"/>
    </location>
    <ligand>
        <name>ATP</name>
        <dbReference type="ChEBI" id="CHEBI:30616"/>
    </ligand>
</feature>
<name>A0A0J6IME3_COCPO</name>
<evidence type="ECO:0000256" key="3">
    <source>
        <dbReference type="ARBA" id="ARBA00022777"/>
    </source>
</evidence>
<dbReference type="SUPFAM" id="SSF53067">
    <property type="entry name" value="Actin-like ATPase domain"/>
    <property type="match status" value="2"/>
</dbReference>
<feature type="binding site" evidence="5">
    <location>
        <position position="9"/>
    </location>
    <ligand>
        <name>Mg(2+)</name>
        <dbReference type="ChEBI" id="CHEBI:18420"/>
    </ligand>
</feature>
<proteinExistence type="inferred from homology"/>
<dbReference type="EMBL" id="DS268114">
    <property type="protein sequence ID" value="KMM73087.1"/>
    <property type="molecule type" value="Genomic_DNA"/>
</dbReference>
<dbReference type="GO" id="GO:0000287">
    <property type="term" value="F:magnesium ion binding"/>
    <property type="evidence" value="ECO:0007669"/>
    <property type="project" value="UniProtKB-UniRule"/>
</dbReference>
<feature type="binding site" evidence="5">
    <location>
        <position position="96"/>
    </location>
    <ligand>
        <name>substrate</name>
    </ligand>
</feature>
<feature type="site" description="Transition state stabilizer" evidence="5">
    <location>
        <position position="184"/>
    </location>
</feature>
<keyword evidence="5" id="KW-0460">Magnesium</keyword>
<accession>A0A0J6IME3</accession>
<comment type="cofactor">
    <cofactor evidence="5">
        <name>Mg(2+)</name>
        <dbReference type="ChEBI" id="CHEBI:18420"/>
    </cofactor>
</comment>
<keyword evidence="3 5" id="KW-0418">Kinase</keyword>
<feature type="site" description="Transition state stabilizer" evidence="5">
    <location>
        <position position="245"/>
    </location>
</feature>
<dbReference type="Pfam" id="PF00871">
    <property type="entry name" value="Acetate_kinase"/>
    <property type="match status" value="1"/>
</dbReference>
<comment type="similarity">
    <text evidence="5">Belongs to the acetokinase family.</text>
</comment>
<dbReference type="HAMAP" id="MF_00020">
    <property type="entry name" value="Acetate_kinase"/>
    <property type="match status" value="1"/>
</dbReference>
<dbReference type="OrthoDB" id="67445at2759"/>
<sequence>MGELILAINAGTSSVGLTIFNRHRPPRKIATAKVAGITAPPRTFKYSHGHTKQRREVDEKIDTPQEAFTYLLTHFLNDPKLTIISSKDDFAYICHRVVHGGDFTREAVISTDTFSYLEALQDLAPLHNTASLDIIRTCLNEIPGAKSVAYFDTTFHRSLPDYIKAYPIHQEVARSNWLRKYGFHGISYSFILRSVAEFLKKPVELTNIIALHLGSGASVCAIRGGKSIDTSMGLTPLSGLPGATRSGDIDPTLVFHYTSEACKLSSSSTKDMHLTQAEEILNKQAGWGAIAGTTDFSKIATDSPETDMHKLAFDIFVDRIVGFIGSYFVKLDSEVDAVVFAGGIGERSAMLRAAIVQKCRCLGLSICQRKNSKCFYDNASTVIDISEKSSQSPAILVCQTNEEYEMAHQCVNNPP</sequence>
<dbReference type="EC" id="2.7.2.1" evidence="5"/>
<evidence type="ECO:0000313" key="7">
    <source>
        <dbReference type="Proteomes" id="UP000054567"/>
    </source>
</evidence>
<reference evidence="6 7" key="1">
    <citation type="submission" date="2007-06" db="EMBL/GenBank/DDBJ databases">
        <title>The Genome Sequence of Coccidioides posadasii RMSCC_3488.</title>
        <authorList>
            <consortium name="Coccidioides Genome Resources Consortium"/>
            <consortium name="The Broad Institute Genome Sequencing Platform"/>
            <person name="Henn M.R."/>
            <person name="Sykes S."/>
            <person name="Young S."/>
            <person name="Jaffe D."/>
            <person name="Berlin A."/>
            <person name="Alvarez P."/>
            <person name="Butler J."/>
            <person name="Gnerre S."/>
            <person name="Grabherr M."/>
            <person name="Mauceli E."/>
            <person name="Brockman W."/>
            <person name="Kodira C."/>
            <person name="Alvarado L."/>
            <person name="Zeng Q."/>
            <person name="Crawford M."/>
            <person name="Antoine C."/>
            <person name="Devon K."/>
            <person name="Galgiani J."/>
            <person name="Orsborn K."/>
            <person name="Lewis M.L."/>
            <person name="Nusbaum C."/>
            <person name="Galagan J."/>
            <person name="Birren B."/>
        </authorList>
    </citation>
    <scope>NUCLEOTIDE SEQUENCE [LARGE SCALE GENOMIC DNA]</scope>
    <source>
        <strain evidence="6 7">RMSCC 3488</strain>
    </source>
</reference>
<comment type="catalytic activity">
    <reaction evidence="5">
        <text>acetate + ATP = acetyl phosphate + ADP</text>
        <dbReference type="Rhea" id="RHEA:11352"/>
        <dbReference type="ChEBI" id="CHEBI:22191"/>
        <dbReference type="ChEBI" id="CHEBI:30089"/>
        <dbReference type="ChEBI" id="CHEBI:30616"/>
        <dbReference type="ChEBI" id="CHEBI:456216"/>
        <dbReference type="EC" id="2.7.2.1"/>
    </reaction>
</comment>
<dbReference type="PRINTS" id="PR00471">
    <property type="entry name" value="ACETATEKNASE"/>
</dbReference>
<dbReference type="GO" id="GO:0005524">
    <property type="term" value="F:ATP binding"/>
    <property type="evidence" value="ECO:0007669"/>
    <property type="project" value="UniProtKB-KW"/>
</dbReference>
<dbReference type="GO" id="GO:0006083">
    <property type="term" value="P:acetate metabolic process"/>
    <property type="evidence" value="ECO:0007669"/>
    <property type="project" value="TreeGrafter"/>
</dbReference>
<keyword evidence="1 5" id="KW-0808">Transferase</keyword>
<evidence type="ECO:0000256" key="5">
    <source>
        <dbReference type="HAMAP-Rule" id="MF_03131"/>
    </source>
</evidence>
<keyword evidence="2 5" id="KW-0547">Nucleotide-binding</keyword>
<dbReference type="PANTHER" id="PTHR21060">
    <property type="entry name" value="ACETATE KINASE"/>
    <property type="match status" value="1"/>
</dbReference>
<evidence type="ECO:0000313" key="6">
    <source>
        <dbReference type="EMBL" id="KMM73087.1"/>
    </source>
</evidence>
<reference evidence="7" key="3">
    <citation type="journal article" date="2010" name="Genome Res.">
        <title>Population genomic sequencing of Coccidioides fungi reveals recent hybridization and transposon control.</title>
        <authorList>
            <person name="Neafsey D.E."/>
            <person name="Barker B.M."/>
            <person name="Sharpton T.J."/>
            <person name="Stajich J.E."/>
            <person name="Park D.J."/>
            <person name="Whiston E."/>
            <person name="Hung C.-Y."/>
            <person name="McMahan C."/>
            <person name="White J."/>
            <person name="Sykes S."/>
            <person name="Heiman D."/>
            <person name="Young S."/>
            <person name="Zeng Q."/>
            <person name="Abouelleil A."/>
            <person name="Aftuck L."/>
            <person name="Bessette D."/>
            <person name="Brown A."/>
            <person name="FitzGerald M."/>
            <person name="Lui A."/>
            <person name="Macdonald J.P."/>
            <person name="Priest M."/>
            <person name="Orbach M.J."/>
            <person name="Galgiani J.N."/>
            <person name="Kirkland T.N."/>
            <person name="Cole G.T."/>
            <person name="Birren B.W."/>
            <person name="Henn M.R."/>
            <person name="Taylor J.W."/>
            <person name="Rounsley S.D."/>
        </authorList>
    </citation>
    <scope>NUCLEOTIDE SEQUENCE [LARGE SCALE GENOMIC DNA]</scope>
    <source>
        <strain evidence="7">RMSCC 3488</strain>
    </source>
</reference>
<dbReference type="PIRSF" id="PIRSF000722">
    <property type="entry name" value="Acetate_prop_kin"/>
    <property type="match status" value="1"/>
</dbReference>
<comment type="caution">
    <text evidence="5">Lacks conserved residue(s) required for the propagation of feature annotation.</text>
</comment>
<keyword evidence="5" id="KW-0479">Metal-binding</keyword>
<dbReference type="InterPro" id="IPR000890">
    <property type="entry name" value="Aliphatic_acid_kin_short-chain"/>
</dbReference>
<protein>
    <recommendedName>
        <fullName evidence="5">Probable acetate kinase</fullName>
        <ecNumber evidence="5">2.7.2.1</ecNumber>
    </recommendedName>
    <alternativeName>
        <fullName evidence="5">Acetokinase</fullName>
    </alternativeName>
</protein>
<dbReference type="InterPro" id="IPR043129">
    <property type="entry name" value="ATPase_NBD"/>
</dbReference>
<dbReference type="InterPro" id="IPR004372">
    <property type="entry name" value="Ac/propionate_kinase"/>
</dbReference>
<dbReference type="Gene3D" id="3.30.420.40">
    <property type="match status" value="2"/>
</dbReference>
<dbReference type="Proteomes" id="UP000054567">
    <property type="component" value="Unassembled WGS sequence"/>
</dbReference>
<organism evidence="6 7">
    <name type="scientific">Coccidioides posadasii RMSCC 3488</name>
    <dbReference type="NCBI Taxonomy" id="454284"/>
    <lineage>
        <taxon>Eukaryota</taxon>
        <taxon>Fungi</taxon>
        <taxon>Dikarya</taxon>
        <taxon>Ascomycota</taxon>
        <taxon>Pezizomycotina</taxon>
        <taxon>Eurotiomycetes</taxon>
        <taxon>Eurotiomycetidae</taxon>
        <taxon>Onygenales</taxon>
        <taxon>Onygenaceae</taxon>
        <taxon>Coccidioides</taxon>
    </lineage>
</organism>
<feature type="active site" description="Proton donor/acceptor" evidence="5">
    <location>
        <position position="152"/>
    </location>
</feature>
<gene>
    <name evidence="6" type="ORF">CPAG_09377</name>
</gene>
<dbReference type="GO" id="GO:0006085">
    <property type="term" value="P:acetyl-CoA biosynthetic process"/>
    <property type="evidence" value="ECO:0007669"/>
    <property type="project" value="UniProtKB-UniRule"/>
</dbReference>
<dbReference type="PANTHER" id="PTHR21060:SF15">
    <property type="entry name" value="ACETATE KINASE-RELATED"/>
    <property type="match status" value="1"/>
</dbReference>
<reference evidence="7" key="2">
    <citation type="journal article" date="2009" name="Genome Res.">
        <title>Comparative genomic analyses of the human fungal pathogens Coccidioides and their relatives.</title>
        <authorList>
            <person name="Sharpton T.J."/>
            <person name="Stajich J.E."/>
            <person name="Rounsley S.D."/>
            <person name="Gardner M.J."/>
            <person name="Wortman J.R."/>
            <person name="Jordar V.S."/>
            <person name="Maiti R."/>
            <person name="Kodira C.D."/>
            <person name="Neafsey D.E."/>
            <person name="Zeng Q."/>
            <person name="Hung C.-Y."/>
            <person name="McMahan C."/>
            <person name="Muszewska A."/>
            <person name="Grynberg M."/>
            <person name="Mandel M.A."/>
            <person name="Kellner E.M."/>
            <person name="Barker B.M."/>
            <person name="Galgiani J.N."/>
            <person name="Orbach M.J."/>
            <person name="Kirkland T.N."/>
            <person name="Cole G.T."/>
            <person name="Henn M.R."/>
            <person name="Birren B.W."/>
            <person name="Taylor J.W."/>
        </authorList>
    </citation>
    <scope>NUCLEOTIDE SEQUENCE [LARGE SCALE GENOMIC DNA]</scope>
    <source>
        <strain evidence="7">RMSCC 3488</strain>
    </source>
</reference>
<dbReference type="UniPathway" id="UPA00340">
    <property type="reaction ID" value="UER00458"/>
</dbReference>
<dbReference type="PROSITE" id="PS01076">
    <property type="entry name" value="ACETATE_KINASE_2"/>
    <property type="match status" value="1"/>
</dbReference>